<reference evidence="4 5" key="1">
    <citation type="journal article" date="2010" name="Nat. Biotechnol.">
        <title>Genome sequence of the model mushroom Schizophyllum commune.</title>
        <authorList>
            <person name="Ohm R.A."/>
            <person name="de Jong J.F."/>
            <person name="Lugones L.G."/>
            <person name="Aerts A."/>
            <person name="Kothe E."/>
            <person name="Stajich J.E."/>
            <person name="de Vries R.P."/>
            <person name="Record E."/>
            <person name="Levasseur A."/>
            <person name="Baker S.E."/>
            <person name="Bartholomew K.A."/>
            <person name="Coutinho P.M."/>
            <person name="Erdmann S."/>
            <person name="Fowler T.J."/>
            <person name="Gathman A.C."/>
            <person name="Lombard V."/>
            <person name="Henrissat B."/>
            <person name="Knabe N."/>
            <person name="Kuees U."/>
            <person name="Lilly W.W."/>
            <person name="Lindquist E."/>
            <person name="Lucas S."/>
            <person name="Magnuson J.K."/>
            <person name="Piumi F."/>
            <person name="Raudaskoski M."/>
            <person name="Salamov A."/>
            <person name="Schmutz J."/>
            <person name="Schwarze F.W.M.R."/>
            <person name="vanKuyk P.A."/>
            <person name="Horton J.S."/>
            <person name="Grigoriev I.V."/>
            <person name="Woesten H.A.B."/>
        </authorList>
    </citation>
    <scope>NUCLEOTIDE SEQUENCE [LARGE SCALE GENOMIC DNA]</scope>
    <source>
        <strain evidence="5">H4-8 / FGSC 9210</strain>
    </source>
</reference>
<dbReference type="HOGENOM" id="CLU_049204_0_0_1"/>
<dbReference type="KEGG" id="scm:SCHCO_02604422"/>
<evidence type="ECO:0000256" key="1">
    <source>
        <dbReference type="SAM" id="Coils"/>
    </source>
</evidence>
<evidence type="ECO:0000256" key="2">
    <source>
        <dbReference type="SAM" id="MobiDB-lite"/>
    </source>
</evidence>
<dbReference type="AlphaFoldDB" id="D8PTS6"/>
<feature type="region of interest" description="Disordered" evidence="2">
    <location>
        <begin position="322"/>
        <end position="395"/>
    </location>
</feature>
<dbReference type="VEuPathDB" id="FungiDB:SCHCODRAFT_02604422"/>
<dbReference type="InterPro" id="IPR046520">
    <property type="entry name" value="DUF6697"/>
</dbReference>
<keyword evidence="5" id="KW-1185">Reference proteome</keyword>
<dbReference type="Proteomes" id="UP000007431">
    <property type="component" value="Unassembled WGS sequence"/>
</dbReference>
<protein>
    <recommendedName>
        <fullName evidence="3">DUF6697 domain-containing protein</fullName>
    </recommendedName>
</protein>
<feature type="compositionally biased region" description="Polar residues" evidence="2">
    <location>
        <begin position="369"/>
        <end position="378"/>
    </location>
</feature>
<name>D8PTS6_SCHCM</name>
<dbReference type="InParanoid" id="D8PTS6"/>
<organism evidence="5">
    <name type="scientific">Schizophyllum commune (strain H4-8 / FGSC 9210)</name>
    <name type="common">Split gill fungus</name>
    <dbReference type="NCBI Taxonomy" id="578458"/>
    <lineage>
        <taxon>Eukaryota</taxon>
        <taxon>Fungi</taxon>
        <taxon>Dikarya</taxon>
        <taxon>Basidiomycota</taxon>
        <taxon>Agaricomycotina</taxon>
        <taxon>Agaricomycetes</taxon>
        <taxon>Agaricomycetidae</taxon>
        <taxon>Agaricales</taxon>
        <taxon>Schizophyllaceae</taxon>
        <taxon>Schizophyllum</taxon>
    </lineage>
</organism>
<accession>D8PTS6</accession>
<dbReference type="GeneID" id="9594798"/>
<dbReference type="OMA" id="ECKENEW"/>
<keyword evidence="1" id="KW-0175">Coiled coil</keyword>
<evidence type="ECO:0000313" key="4">
    <source>
        <dbReference type="EMBL" id="EFJ01367.1"/>
    </source>
</evidence>
<dbReference type="RefSeq" id="XP_003036269.1">
    <property type="nucleotide sequence ID" value="XM_003036223.1"/>
</dbReference>
<dbReference type="Pfam" id="PF20411">
    <property type="entry name" value="DUF6697"/>
    <property type="match status" value="1"/>
</dbReference>
<evidence type="ECO:0000313" key="5">
    <source>
        <dbReference type="Proteomes" id="UP000007431"/>
    </source>
</evidence>
<dbReference type="eggNOG" id="ENOG502SNP3">
    <property type="taxonomic scope" value="Eukaryota"/>
</dbReference>
<feature type="domain" description="DUF6697" evidence="3">
    <location>
        <begin position="166"/>
        <end position="314"/>
    </location>
</feature>
<gene>
    <name evidence="4" type="ORF">SCHCODRAFT_106174</name>
</gene>
<feature type="non-terminal residue" evidence="4">
    <location>
        <position position="395"/>
    </location>
</feature>
<feature type="coiled-coil region" evidence="1">
    <location>
        <begin position="15"/>
        <end position="42"/>
    </location>
</feature>
<dbReference type="EMBL" id="GL377303">
    <property type="protein sequence ID" value="EFJ01367.1"/>
    <property type="molecule type" value="Genomic_DNA"/>
</dbReference>
<proteinExistence type="predicted"/>
<sequence length="395" mass="44375">MPVIPIDASLAPEVVEFWGKRYREVKEELEELKATCSAKENRAPNGLEGCPPARLEGLLTQLDVHLTSLRKKDRSTMVTKKDDGPLRDALTAALKERDDLRFRNSALEADRAALTSQVQAFMIQAAALATEACNSRMNAVHKQFPPTTFVDKDFQVSPLTLTEPEAFMHSLPSQYTSGTRLYFLPRPPACMPLHVPRSAQPGYWFYPVLLAPGDTHFELIVEGSPGQWTYLGRYVTAGMPGQEMKLSEWMMLDERTKQAHCHRIASHAMEHGQTPTIPAQLEVRRRYDTGEWNVPCYSLQCIGYDLTLYNTLHEVAQATSRRGSIVSEPGMRQDEVSRETSSTPSTVDVPEAVRKRKMQSPMMGENMEADSSLSTNAPTMKKPRLILRDLPVQDQ</sequence>
<dbReference type="OrthoDB" id="3214033at2759"/>
<evidence type="ECO:0000259" key="3">
    <source>
        <dbReference type="Pfam" id="PF20411"/>
    </source>
</evidence>